<dbReference type="Proteomes" id="UP000284277">
    <property type="component" value="Unassembled WGS sequence"/>
</dbReference>
<organism evidence="3 4">
    <name type="scientific">Lacrimispora algidixylanolytica</name>
    <dbReference type="NCBI Taxonomy" id="94868"/>
    <lineage>
        <taxon>Bacteria</taxon>
        <taxon>Bacillati</taxon>
        <taxon>Bacillota</taxon>
        <taxon>Clostridia</taxon>
        <taxon>Lachnospirales</taxon>
        <taxon>Lachnospiraceae</taxon>
        <taxon>Lacrimispora</taxon>
    </lineage>
</organism>
<feature type="domain" description="Amidohydrolase-related" evidence="2">
    <location>
        <begin position="4"/>
        <end position="301"/>
    </location>
</feature>
<dbReference type="InterPro" id="IPR032466">
    <property type="entry name" value="Metal_Hydrolase"/>
</dbReference>
<comment type="caution">
    <text evidence="3">The sequence shown here is derived from an EMBL/GenBank/DDBJ whole genome shotgun (WGS) entry which is preliminary data.</text>
</comment>
<dbReference type="InterPro" id="IPR032465">
    <property type="entry name" value="ACMSD"/>
</dbReference>
<evidence type="ECO:0000259" key="2">
    <source>
        <dbReference type="Pfam" id="PF04909"/>
    </source>
</evidence>
<dbReference type="GO" id="GO:0016787">
    <property type="term" value="F:hydrolase activity"/>
    <property type="evidence" value="ECO:0007669"/>
    <property type="project" value="UniProtKB-KW"/>
</dbReference>
<dbReference type="PANTHER" id="PTHR21240">
    <property type="entry name" value="2-AMINO-3-CARBOXYLMUCONATE-6-SEMIALDEHYDE DECARBOXYLASE"/>
    <property type="match status" value="1"/>
</dbReference>
<proteinExistence type="predicted"/>
<dbReference type="SUPFAM" id="SSF51556">
    <property type="entry name" value="Metallo-dependent hydrolases"/>
    <property type="match status" value="1"/>
</dbReference>
<evidence type="ECO:0000313" key="3">
    <source>
        <dbReference type="EMBL" id="RKD33972.1"/>
    </source>
</evidence>
<dbReference type="OrthoDB" id="9771932at2"/>
<dbReference type="Gene3D" id="3.20.20.140">
    <property type="entry name" value="Metal-dependent hydrolases"/>
    <property type="match status" value="1"/>
</dbReference>
<keyword evidence="4" id="KW-1185">Reference proteome</keyword>
<dbReference type="RefSeq" id="WP_120195400.1">
    <property type="nucleotide sequence ID" value="NZ_MCIA01000003.1"/>
</dbReference>
<name>A0A419T928_9FIRM</name>
<dbReference type="AlphaFoldDB" id="A0A419T928"/>
<dbReference type="EMBL" id="MCIA01000003">
    <property type="protein sequence ID" value="RKD33972.1"/>
    <property type="molecule type" value="Genomic_DNA"/>
</dbReference>
<evidence type="ECO:0000256" key="1">
    <source>
        <dbReference type="ARBA" id="ARBA00023239"/>
    </source>
</evidence>
<dbReference type="PANTHER" id="PTHR21240:SF19">
    <property type="entry name" value="CATALYTIC_ HYDROLASE"/>
    <property type="match status" value="1"/>
</dbReference>
<dbReference type="Pfam" id="PF04909">
    <property type="entry name" value="Amidohydro_2"/>
    <property type="match status" value="1"/>
</dbReference>
<evidence type="ECO:0000313" key="4">
    <source>
        <dbReference type="Proteomes" id="UP000284277"/>
    </source>
</evidence>
<gene>
    <name evidence="3" type="ORF">BET01_12460</name>
</gene>
<reference evidence="3 4" key="1">
    <citation type="submission" date="2016-08" db="EMBL/GenBank/DDBJ databases">
        <title>A new outlook on sporulation: Clostridium algidixylanolyticum.</title>
        <authorList>
            <person name="Poppleton D.I."/>
            <person name="Gribaldo S."/>
        </authorList>
    </citation>
    <scope>NUCLEOTIDE SEQUENCE [LARGE SCALE GENOMIC DNA]</scope>
    <source>
        <strain evidence="3 4">SPL73</strain>
    </source>
</reference>
<dbReference type="GO" id="GO:0016831">
    <property type="term" value="F:carboxy-lyase activity"/>
    <property type="evidence" value="ECO:0007669"/>
    <property type="project" value="InterPro"/>
</dbReference>
<sequence length="302" mass="34127">MKIIDSHVHLVQYIAGTGSGGELRSIGNGDAIYASGEVVPQMIPPMFGGEQVTPEQILKIMDENEVEKAVLLQGNYYGFQNIYTHEAVKRYPDRFVGAASYDPFSRNKDKILKHLFEELSFKIVKFEVSTGSGLMSNHHTLPLDGEIMEEAYSYADEKGLVFVIDIGKCGSESWQVEALRRAILNHPNMKFVVCHLLAVSTTDEDKLKWGLDLLTLPNVWFDLASLPHICGPDTYPYENARRSIQIGKDIVGAERLLFGTDIPSVLKRDTYKNYVNFLMDSNLLNEQEKKKIFYDNACNVFF</sequence>
<accession>A0A419T928</accession>
<keyword evidence="3" id="KW-0378">Hydrolase</keyword>
<keyword evidence="1" id="KW-0456">Lyase</keyword>
<dbReference type="InterPro" id="IPR006680">
    <property type="entry name" value="Amidohydro-rel"/>
</dbReference>
<protein>
    <submittedName>
        <fullName evidence="3">Amidohydrolase</fullName>
    </submittedName>
</protein>